<name>A0A6C0LCW3_9ZZZZ</name>
<dbReference type="AlphaFoldDB" id="A0A6C0LCW3"/>
<dbReference type="Pfam" id="PF21722">
    <property type="entry name" value="Gly_rich_2"/>
    <property type="match status" value="2"/>
</dbReference>
<dbReference type="PROSITE" id="PS51688">
    <property type="entry name" value="ICA"/>
    <property type="match status" value="1"/>
</dbReference>
<organism evidence="3">
    <name type="scientific">viral metagenome</name>
    <dbReference type="NCBI Taxonomy" id="1070528"/>
    <lineage>
        <taxon>unclassified sequences</taxon>
        <taxon>metagenomes</taxon>
        <taxon>organismal metagenomes</taxon>
    </lineage>
</organism>
<accession>A0A6C0LCW3</accession>
<protein>
    <recommendedName>
        <fullName evidence="2">Peptidase S74 domain-containing protein</fullName>
    </recommendedName>
</protein>
<dbReference type="Pfam" id="PF13884">
    <property type="entry name" value="Peptidase_S74"/>
    <property type="match status" value="1"/>
</dbReference>
<proteinExistence type="predicted"/>
<reference evidence="3" key="1">
    <citation type="journal article" date="2020" name="Nature">
        <title>Giant virus diversity and host interactions through global metagenomics.</title>
        <authorList>
            <person name="Schulz F."/>
            <person name="Roux S."/>
            <person name="Paez-Espino D."/>
            <person name="Jungbluth S."/>
            <person name="Walsh D.A."/>
            <person name="Denef V.J."/>
            <person name="McMahon K.D."/>
            <person name="Konstantinidis K.T."/>
            <person name="Eloe-Fadrosh E.A."/>
            <person name="Kyrpides N.C."/>
            <person name="Woyke T."/>
        </authorList>
    </citation>
    <scope>NUCLEOTIDE SEQUENCE</scope>
    <source>
        <strain evidence="3">GVMAG-M-3300027763-16</strain>
    </source>
</reference>
<evidence type="ECO:0000256" key="1">
    <source>
        <dbReference type="SAM" id="MobiDB-lite"/>
    </source>
</evidence>
<dbReference type="EMBL" id="MN740451">
    <property type="protein sequence ID" value="QHU27092.1"/>
    <property type="molecule type" value="Genomic_DNA"/>
</dbReference>
<evidence type="ECO:0000259" key="2">
    <source>
        <dbReference type="PROSITE" id="PS51688"/>
    </source>
</evidence>
<sequence length="1235" mass="123358">MDVIQGLIKTENVGRFGWRIVNNNGIFGLLNSRTSNVTFSILNDGVIGASSNIPSNIINSNSNINIITNYTGVSGGGSSQFTTSGTKIYYNLGNIGIGTTDPIAPLHIYNSIAALPPEISVVGAASTTIGNFDRCIVFPYSGTATTKDYTFTTTEALFCDILVVGGGGSGSETHGGGGGAGAVIFMTNVNMNGSYTIKVGKGGVCQVTGGFNGLGRKGNDSEIFKTDNVNNKIVAEGGGGGGQLANANGGSGGSGGGGDAYNVAAGVGGAATPYTPILDGVTGIKYGNNGGNAFGNPGHGGGGGGAGGVGENVLAGNNSGNVEAERAHGGIGIKSATINSINYDFKTLFGTNTGCGVLEADGFLYFGGGGGGGRWESVGTGNEGGNGGLGGGGKGGWGGSGVKTVPNNGQGYPGINGTGGGGGGGGDYTPAGGDGGSGIVIIRYRKATSTSSARLLLDTTTTGTASVEFRRGIGVDAQNDYRIINDSNGYIKLLCENSTQSFADTTANLAWFSSNETIIHKNTAMNGRVGIGTTYHATRSLDVVGSANISGTVSVGGLSVSGSSSSNVIITNSLSSNVSLTISNGFVPPAPPITSSPSATEIGITGLSTYQVFTYTTETAGAGTRQTLYTLNVATGGAICDILMIGGGGAGGQDIGGGGGGGAVLYGTNISIASGTYQIKVGDGAVAGEVRGKSTEGFGATILGGGCAGNALWNGATTANSGGSGSGGKSVPDATSRNGGTVGSSTKGTILASATLYNGNTGGTGVQAAAGNSSVISSGGAGANAVGGNGQTGAFPQASGVGSSGGAGVSNTILGTTYFWGGGGGGGSYGYTIASNGGAGGGGAGQNNNGAGVTATGNNGASSFFEVGTAINGINGTGGGGGGVGYLSQTAGNGGSGIVIVRYLSPSSSSTIELVRGTTSDSNRDYKIGNYGGEFKVISSTSGVDTDYIRITTSGAIFNPTGTASWNTGSDRRIKENIERASYDKCYENINKLELNRFNYIDGFNTVSRDNKQLGFIAQEVYDIFPKAISSHEYYSNTLSIPDLLSIDVSQINYSLYGAVKKLIEINNEKDKRIKTLDYQLKTLEAFLNISVDNSSNITIDTSNITIDTSNISLDTSNIAIDTSNITIDTSNISLDTSNIIVDTSNIIIDTSNITIDTSNITIDTSNIAIDTSNITIDTSNISLDTSNIAIDTSNITIDTSNIAIDTSNIAIDTSNIAIDTSNIIIDTSNISIDT</sequence>
<feature type="compositionally biased region" description="Polar residues" evidence="1">
    <location>
        <begin position="733"/>
        <end position="744"/>
    </location>
</feature>
<feature type="domain" description="Peptidase S74" evidence="2">
    <location>
        <begin position="970"/>
        <end position="1081"/>
    </location>
</feature>
<evidence type="ECO:0000313" key="3">
    <source>
        <dbReference type="EMBL" id="QHU27092.1"/>
    </source>
</evidence>
<dbReference type="InterPro" id="IPR049304">
    <property type="entry name" value="Gly_rich_dom"/>
</dbReference>
<dbReference type="InterPro" id="IPR030392">
    <property type="entry name" value="S74_ICA"/>
</dbReference>
<feature type="region of interest" description="Disordered" evidence="1">
    <location>
        <begin position="721"/>
        <end position="744"/>
    </location>
</feature>